<evidence type="ECO:0000256" key="3">
    <source>
        <dbReference type="PROSITE-ProRule" id="PRU00339"/>
    </source>
</evidence>
<keyword evidence="2 3" id="KW-0802">TPR repeat</keyword>
<sequence length="181" mass="20652">MDGESCIKKAYEFILNSDFEQAIYWFERAIEVEPHNASYHHKCAISCSRSGKWTKAKQYADSALALEPDNAEFRFHLQTVESKLLLTEAKLLLLNDPNKPNEAIVLLIEATRLDPLCFEAFYTLGVVYSSLGRFDEAVASAREALRLEPEHSSARTLFADVSRKRRLERLGNGGTKRKRNR</sequence>
<reference evidence="4 5" key="1">
    <citation type="submission" date="2023-07" db="EMBL/GenBank/DDBJ databases">
        <title>Sorghum-associated microbial communities from plants grown in Nebraska, USA.</title>
        <authorList>
            <person name="Schachtman D."/>
        </authorList>
    </citation>
    <scope>NUCLEOTIDE SEQUENCE [LARGE SCALE GENOMIC DNA]</scope>
    <source>
        <strain evidence="4 5">CC482</strain>
    </source>
</reference>
<comment type="caution">
    <text evidence="4">The sequence shown here is derived from an EMBL/GenBank/DDBJ whole genome shotgun (WGS) entry which is preliminary data.</text>
</comment>
<dbReference type="SUPFAM" id="SSF48452">
    <property type="entry name" value="TPR-like"/>
    <property type="match status" value="1"/>
</dbReference>
<dbReference type="InterPro" id="IPR052346">
    <property type="entry name" value="O-mannosyl-transferase_TMTC"/>
</dbReference>
<evidence type="ECO:0000313" key="4">
    <source>
        <dbReference type="EMBL" id="MDQ0111505.1"/>
    </source>
</evidence>
<keyword evidence="5" id="KW-1185">Reference proteome</keyword>
<gene>
    <name evidence="4" type="ORF">J2T15_000938</name>
</gene>
<dbReference type="Proteomes" id="UP001229346">
    <property type="component" value="Unassembled WGS sequence"/>
</dbReference>
<dbReference type="InterPro" id="IPR019734">
    <property type="entry name" value="TPR_rpt"/>
</dbReference>
<evidence type="ECO:0000313" key="5">
    <source>
        <dbReference type="Proteomes" id="UP001229346"/>
    </source>
</evidence>
<proteinExistence type="predicted"/>
<dbReference type="SMART" id="SM00028">
    <property type="entry name" value="TPR"/>
    <property type="match status" value="3"/>
</dbReference>
<dbReference type="PANTHER" id="PTHR44227">
    <property type="match status" value="1"/>
</dbReference>
<dbReference type="Pfam" id="PF13181">
    <property type="entry name" value="TPR_8"/>
    <property type="match status" value="1"/>
</dbReference>
<organism evidence="4 5">
    <name type="scientific">Paenibacillus harenae</name>
    <dbReference type="NCBI Taxonomy" id="306543"/>
    <lineage>
        <taxon>Bacteria</taxon>
        <taxon>Bacillati</taxon>
        <taxon>Bacillota</taxon>
        <taxon>Bacilli</taxon>
        <taxon>Bacillales</taxon>
        <taxon>Paenibacillaceae</taxon>
        <taxon>Paenibacillus</taxon>
    </lineage>
</organism>
<dbReference type="Gene3D" id="1.25.40.10">
    <property type="entry name" value="Tetratricopeptide repeat domain"/>
    <property type="match status" value="2"/>
</dbReference>
<keyword evidence="1" id="KW-0677">Repeat</keyword>
<name>A0ABT9TYH2_PAEHA</name>
<accession>A0ABT9TYH2</accession>
<dbReference type="PROSITE" id="PS50005">
    <property type="entry name" value="TPR"/>
    <property type="match status" value="2"/>
</dbReference>
<dbReference type="PROSITE" id="PS50293">
    <property type="entry name" value="TPR_REGION"/>
    <property type="match status" value="1"/>
</dbReference>
<dbReference type="EMBL" id="JAUSSU010000002">
    <property type="protein sequence ID" value="MDQ0111505.1"/>
    <property type="molecule type" value="Genomic_DNA"/>
</dbReference>
<dbReference type="RefSeq" id="WP_307467115.1">
    <property type="nucleotide sequence ID" value="NZ_JAUSST010000001.1"/>
</dbReference>
<dbReference type="InterPro" id="IPR011990">
    <property type="entry name" value="TPR-like_helical_dom_sf"/>
</dbReference>
<evidence type="ECO:0000256" key="2">
    <source>
        <dbReference type="ARBA" id="ARBA00022803"/>
    </source>
</evidence>
<dbReference type="Pfam" id="PF00515">
    <property type="entry name" value="TPR_1"/>
    <property type="match status" value="1"/>
</dbReference>
<dbReference type="PANTHER" id="PTHR44227:SF3">
    <property type="entry name" value="PROTEIN O-MANNOSYL-TRANSFERASE TMTC4"/>
    <property type="match status" value="1"/>
</dbReference>
<evidence type="ECO:0000256" key="1">
    <source>
        <dbReference type="ARBA" id="ARBA00022737"/>
    </source>
</evidence>
<feature type="repeat" description="TPR" evidence="3">
    <location>
        <begin position="3"/>
        <end position="36"/>
    </location>
</feature>
<protein>
    <submittedName>
        <fullName evidence="4">Tetratricopeptide (TPR) repeat protein</fullName>
    </submittedName>
</protein>
<feature type="repeat" description="TPR" evidence="3">
    <location>
        <begin position="118"/>
        <end position="151"/>
    </location>
</feature>